<dbReference type="InterPro" id="IPR025707">
    <property type="entry name" value="DNA_bp_PD1"/>
</dbReference>
<name>M1ZFP2_9FIRM</name>
<feature type="domain" description="PPC" evidence="1">
    <location>
        <begin position="4"/>
        <end position="139"/>
    </location>
</feature>
<dbReference type="PIRSF" id="PIRSF016702">
    <property type="entry name" value="DNA_bp_PD1"/>
    <property type="match status" value="1"/>
</dbReference>
<evidence type="ECO:0000259" key="1">
    <source>
        <dbReference type="PROSITE" id="PS51742"/>
    </source>
</evidence>
<dbReference type="Proteomes" id="UP000245423">
    <property type="component" value="Chromosome 1"/>
</dbReference>
<dbReference type="Pfam" id="PF03479">
    <property type="entry name" value="PCC"/>
    <property type="match status" value="1"/>
</dbReference>
<reference evidence="2 3" key="1">
    <citation type="submission" date="2016-11" db="EMBL/GenBank/DDBJ databases">
        <authorList>
            <person name="Manzoor S."/>
        </authorList>
    </citation>
    <scope>NUCLEOTIDE SEQUENCE [LARGE SCALE GENOMIC DNA]</scope>
    <source>
        <strain evidence="2">Clostridium ultunense strain Esp</strain>
    </source>
</reference>
<dbReference type="HOGENOM" id="CLU_114051_2_1_9"/>
<dbReference type="InterPro" id="IPR005175">
    <property type="entry name" value="PPC_dom"/>
</dbReference>
<evidence type="ECO:0000313" key="3">
    <source>
        <dbReference type="Proteomes" id="UP000245423"/>
    </source>
</evidence>
<organism evidence="2 3">
    <name type="scientific">[Clostridium] ultunense Esp</name>
    <dbReference type="NCBI Taxonomy" id="1288971"/>
    <lineage>
        <taxon>Bacteria</taxon>
        <taxon>Bacillati</taxon>
        <taxon>Bacillota</taxon>
        <taxon>Tissierellia</taxon>
        <taxon>Tissierellales</taxon>
        <taxon>Tepidimicrobiaceae</taxon>
        <taxon>Schnuerera</taxon>
    </lineage>
</organism>
<evidence type="ECO:0000313" key="2">
    <source>
        <dbReference type="EMBL" id="SHD76461.1"/>
    </source>
</evidence>
<dbReference type="PROSITE" id="PS51742">
    <property type="entry name" value="PPC"/>
    <property type="match status" value="1"/>
</dbReference>
<dbReference type="SUPFAM" id="SSF117856">
    <property type="entry name" value="AF0104/ALDC/Ptd012-like"/>
    <property type="match status" value="1"/>
</dbReference>
<dbReference type="PANTHER" id="PTHR34988:SF1">
    <property type="entry name" value="DNA-BINDING PROTEIN"/>
    <property type="match status" value="1"/>
</dbReference>
<dbReference type="EMBL" id="LT669839">
    <property type="protein sequence ID" value="SHD76461.1"/>
    <property type="molecule type" value="Genomic_DNA"/>
</dbReference>
<protein>
    <recommendedName>
        <fullName evidence="1">PPC domain-containing protein</fullName>
    </recommendedName>
</protein>
<dbReference type="Gene3D" id="3.30.1330.80">
    <property type="entry name" value="Hypothetical protein, similar to alpha- acetolactate decarboxylase, domain 2"/>
    <property type="match status" value="1"/>
</dbReference>
<accession>M1ZFP2</accession>
<gene>
    <name evidence="2" type="ORF">CUESP1_1087</name>
</gene>
<dbReference type="PANTHER" id="PTHR34988">
    <property type="entry name" value="PROTEIN, PUTATIVE-RELATED"/>
    <property type="match status" value="1"/>
</dbReference>
<proteinExistence type="predicted"/>
<sequence length="139" mass="15471">MEFKRFGSKYVIRLEKGEEIVESIKTLCEREGIKLGTITGIGATDKAVVGLFETSTKEYHSKELIGDMEITSLLGNISQMEGEVYLHLHITLADHNYNVYGGHLTSAVISATGEIIIDTIEGVVDREFDEEIGLNLFKF</sequence>
<dbReference type="AlphaFoldDB" id="M1ZFP2"/>
<dbReference type="CDD" id="cd11378">
    <property type="entry name" value="DUF296"/>
    <property type="match status" value="1"/>
</dbReference>
<dbReference type="RefSeq" id="WP_005587226.1">
    <property type="nucleotide sequence ID" value="NZ_LT669839.1"/>
</dbReference>
<dbReference type="OrthoDB" id="9791702at2"/>
<keyword evidence="3" id="KW-1185">Reference proteome</keyword>